<dbReference type="InterPro" id="IPR001119">
    <property type="entry name" value="SLH_dom"/>
</dbReference>
<dbReference type="Pfam" id="PF01841">
    <property type="entry name" value="Transglut_core"/>
    <property type="match status" value="1"/>
</dbReference>
<evidence type="ECO:0000259" key="1">
    <source>
        <dbReference type="PROSITE" id="PS51272"/>
    </source>
</evidence>
<dbReference type="EMBL" id="JBHLWN010000123">
    <property type="protein sequence ID" value="MFC0216584.1"/>
    <property type="molecule type" value="Genomic_DNA"/>
</dbReference>
<reference evidence="2 3" key="1">
    <citation type="submission" date="2024-09" db="EMBL/GenBank/DDBJ databases">
        <authorList>
            <person name="Sun Q."/>
            <person name="Mori K."/>
        </authorList>
    </citation>
    <scope>NUCLEOTIDE SEQUENCE [LARGE SCALE GENOMIC DNA]</scope>
    <source>
        <strain evidence="2 3">CCM 7759</strain>
    </source>
</reference>
<dbReference type="InterPro" id="IPR051465">
    <property type="entry name" value="Cell_Envelope_Struct_Comp"/>
</dbReference>
<gene>
    <name evidence="2" type="ORF">ACFFK0_29745</name>
</gene>
<dbReference type="SMART" id="SM00460">
    <property type="entry name" value="TGc"/>
    <property type="match status" value="1"/>
</dbReference>
<protein>
    <submittedName>
        <fullName evidence="2">S-layer homology domain-containing protein</fullName>
    </submittedName>
</protein>
<feature type="domain" description="SLH" evidence="1">
    <location>
        <begin position="11"/>
        <end position="69"/>
    </location>
</feature>
<name>A0ABV6DVB3_9BACL</name>
<evidence type="ECO:0000313" key="3">
    <source>
        <dbReference type="Proteomes" id="UP001589776"/>
    </source>
</evidence>
<evidence type="ECO:0000313" key="2">
    <source>
        <dbReference type="EMBL" id="MFC0216584.1"/>
    </source>
</evidence>
<dbReference type="Gene3D" id="3.10.620.30">
    <property type="match status" value="1"/>
</dbReference>
<proteinExistence type="predicted"/>
<feature type="domain" description="SLH" evidence="1">
    <location>
        <begin position="70"/>
        <end position="133"/>
    </location>
</feature>
<comment type="caution">
    <text evidence="2">The sequence shown here is derived from an EMBL/GenBank/DDBJ whole genome shotgun (WGS) entry which is preliminary data.</text>
</comment>
<organism evidence="2 3">
    <name type="scientific">Paenibacillus chartarius</name>
    <dbReference type="NCBI Taxonomy" id="747481"/>
    <lineage>
        <taxon>Bacteria</taxon>
        <taxon>Bacillati</taxon>
        <taxon>Bacillota</taxon>
        <taxon>Bacilli</taxon>
        <taxon>Bacillales</taxon>
        <taxon>Paenibacillaceae</taxon>
        <taxon>Paenibacillus</taxon>
    </lineage>
</organism>
<dbReference type="InterPro" id="IPR038765">
    <property type="entry name" value="Papain-like_cys_pep_sf"/>
</dbReference>
<dbReference type="InterPro" id="IPR002931">
    <property type="entry name" value="Transglutaminase-like"/>
</dbReference>
<sequence>MLSLSHAGPASADTFTDVSTTSSYASYIDDLVQLGVTDGVEPGKFGPTQTLTRAQFAKFVTVAFQLKDDGSSPPFNDIQGHWAASPIRAAYQAGVVNGTGPDRFSPDLPVKREEAAAMIWRLAVSKGVVPAPADLLFRDAPDTWATEAVSGVLSKEWYGEDVTRSGSAWSYRPRDPMTRQEMAALLDRSIRSLPGTVAATMPVTAAATAAATAAVKKPNENTPTSAPVLPSWQQSLKSHLLNQDTEFDVTLDNSEQFQEIKPFIEQVMADNDYLHYVYKGMQYEYDGRSTVSFQVSYLESKAQTDEVAKQAKQIVSSIIRPGMNDFEKEKAVHDYVITRLAYDQTLSDHTAYGGLTKGTTVCQGYALLTYRLLTEAGIPNRIVEGHAGGQLHTWNLVQLNGSWYHLDTTWDDPVPDEKGRLTYNYFNLTDAQMRQDHSWTGNYPAADQDFLQTIRQLAQSGEISQNSARTLLSDTGLTSDSGGNAADTLPSLQAAIERGVSAGQDQFTVRYKNTLGAAPAVMKKALTDSMMRKYEVKQFKYSYGEDTRVPGYMVITVTVTYFS</sequence>
<dbReference type="Proteomes" id="UP001589776">
    <property type="component" value="Unassembled WGS sequence"/>
</dbReference>
<dbReference type="PANTHER" id="PTHR43308:SF1">
    <property type="entry name" value="OUTER MEMBRANE PROTEIN ALPHA"/>
    <property type="match status" value="1"/>
</dbReference>
<dbReference type="RefSeq" id="WP_377474917.1">
    <property type="nucleotide sequence ID" value="NZ_JBHLWN010000123.1"/>
</dbReference>
<dbReference type="Pfam" id="PF00395">
    <property type="entry name" value="SLH"/>
    <property type="match status" value="2"/>
</dbReference>
<accession>A0ABV6DVB3</accession>
<dbReference type="PROSITE" id="PS51272">
    <property type="entry name" value="SLH"/>
    <property type="match status" value="2"/>
</dbReference>
<dbReference type="SUPFAM" id="SSF54001">
    <property type="entry name" value="Cysteine proteinases"/>
    <property type="match status" value="1"/>
</dbReference>
<keyword evidence="3" id="KW-1185">Reference proteome</keyword>
<dbReference type="PANTHER" id="PTHR43308">
    <property type="entry name" value="OUTER MEMBRANE PROTEIN ALPHA-RELATED"/>
    <property type="match status" value="1"/>
</dbReference>